<dbReference type="OrthoDB" id="1932324at2759"/>
<keyword evidence="3" id="KW-0687">Ribonucleoprotein</keyword>
<evidence type="ECO:0000313" key="5">
    <source>
        <dbReference type="Proteomes" id="UP000224567"/>
    </source>
</evidence>
<evidence type="ECO:0008006" key="6">
    <source>
        <dbReference type="Google" id="ProtNLM"/>
    </source>
</evidence>
<dbReference type="STRING" id="33114.A0A2G2V568"/>
<reference evidence="5" key="2">
    <citation type="journal article" date="2017" name="J. Anim. Genet.">
        <title>Multiple reference genome sequences of hot pepper reveal the massive evolution of plant disease resistance genes by retroduplication.</title>
        <authorList>
            <person name="Kim S."/>
            <person name="Park J."/>
            <person name="Yeom S.-I."/>
            <person name="Kim Y.-M."/>
            <person name="Seo E."/>
            <person name="Kim K.-T."/>
            <person name="Kim M.-S."/>
            <person name="Lee J.M."/>
            <person name="Cheong K."/>
            <person name="Shin H.-S."/>
            <person name="Kim S.-B."/>
            <person name="Han K."/>
            <person name="Lee J."/>
            <person name="Park M."/>
            <person name="Lee H.-A."/>
            <person name="Lee H.-Y."/>
            <person name="Lee Y."/>
            <person name="Oh S."/>
            <person name="Lee J.H."/>
            <person name="Choi E."/>
            <person name="Choi E."/>
            <person name="Lee S.E."/>
            <person name="Jeon J."/>
            <person name="Kim H."/>
            <person name="Choi G."/>
            <person name="Song H."/>
            <person name="Lee J."/>
            <person name="Lee S.-C."/>
            <person name="Kwon J.-K."/>
            <person name="Lee H.-Y."/>
            <person name="Koo N."/>
            <person name="Hong Y."/>
            <person name="Kim R.W."/>
            <person name="Kang W.-H."/>
            <person name="Huh J.H."/>
            <person name="Kang B.-C."/>
            <person name="Yang T.-J."/>
            <person name="Lee Y.-H."/>
            <person name="Bennetzen J.L."/>
            <person name="Choi D."/>
        </authorList>
    </citation>
    <scope>NUCLEOTIDE SEQUENCE [LARGE SCALE GENOMIC DNA]</scope>
    <source>
        <strain evidence="5">cv. PBC81</strain>
    </source>
</reference>
<dbReference type="AlphaFoldDB" id="A0A2G2V568"/>
<evidence type="ECO:0000313" key="4">
    <source>
        <dbReference type="EMBL" id="PHT28140.1"/>
    </source>
</evidence>
<dbReference type="EMBL" id="MLFT02000258">
    <property type="protein sequence ID" value="PHT28140.1"/>
    <property type="molecule type" value="Genomic_DNA"/>
</dbReference>
<dbReference type="InterPro" id="IPR005484">
    <property type="entry name" value="Ribosomal_uL18_bac/plant/anim"/>
</dbReference>
<evidence type="ECO:0000256" key="2">
    <source>
        <dbReference type="ARBA" id="ARBA00022980"/>
    </source>
</evidence>
<proteinExistence type="inferred from homology"/>
<reference evidence="4 5" key="1">
    <citation type="journal article" date="2017" name="Genome Biol.">
        <title>New reference genome sequences of hot pepper reveal the massive evolution of plant disease-resistance genes by retroduplication.</title>
        <authorList>
            <person name="Kim S."/>
            <person name="Park J."/>
            <person name="Yeom S.I."/>
            <person name="Kim Y.M."/>
            <person name="Seo E."/>
            <person name="Kim K.T."/>
            <person name="Kim M.S."/>
            <person name="Lee J.M."/>
            <person name="Cheong K."/>
            <person name="Shin H.S."/>
            <person name="Kim S.B."/>
            <person name="Han K."/>
            <person name="Lee J."/>
            <person name="Park M."/>
            <person name="Lee H.A."/>
            <person name="Lee H.Y."/>
            <person name="Lee Y."/>
            <person name="Oh S."/>
            <person name="Lee J.H."/>
            <person name="Choi E."/>
            <person name="Choi E."/>
            <person name="Lee S.E."/>
            <person name="Jeon J."/>
            <person name="Kim H."/>
            <person name="Choi G."/>
            <person name="Song H."/>
            <person name="Lee J."/>
            <person name="Lee S.C."/>
            <person name="Kwon J.K."/>
            <person name="Lee H.Y."/>
            <person name="Koo N."/>
            <person name="Hong Y."/>
            <person name="Kim R.W."/>
            <person name="Kang W.H."/>
            <person name="Huh J.H."/>
            <person name="Kang B.C."/>
            <person name="Yang T.J."/>
            <person name="Lee Y.H."/>
            <person name="Bennetzen J.L."/>
            <person name="Choi D."/>
        </authorList>
    </citation>
    <scope>NUCLEOTIDE SEQUENCE [LARGE SCALE GENOMIC DNA]</scope>
    <source>
        <strain evidence="5">cv. PBC81</strain>
    </source>
</reference>
<dbReference type="PANTHER" id="PTHR12899:SF6">
    <property type="entry name" value="OS01G0256600 PROTEIN"/>
    <property type="match status" value="1"/>
</dbReference>
<dbReference type="Gene3D" id="3.30.420.100">
    <property type="match status" value="1"/>
</dbReference>
<dbReference type="GO" id="GO:0005840">
    <property type="term" value="C:ribosome"/>
    <property type="evidence" value="ECO:0007669"/>
    <property type="project" value="UniProtKB-KW"/>
</dbReference>
<comment type="caution">
    <text evidence="4">The sequence shown here is derived from an EMBL/GenBank/DDBJ whole genome shotgun (WGS) entry which is preliminary data.</text>
</comment>
<dbReference type="SUPFAM" id="SSF53137">
    <property type="entry name" value="Translational machinery components"/>
    <property type="match status" value="1"/>
</dbReference>
<accession>A0A2G2V568</accession>
<name>A0A2G2V568_CAPBA</name>
<keyword evidence="5" id="KW-1185">Reference proteome</keyword>
<dbReference type="InterPro" id="IPR057268">
    <property type="entry name" value="Ribosomal_L18"/>
</dbReference>
<dbReference type="GO" id="GO:0006412">
    <property type="term" value="P:translation"/>
    <property type="evidence" value="ECO:0007669"/>
    <property type="project" value="InterPro"/>
</dbReference>
<dbReference type="GO" id="GO:0008097">
    <property type="term" value="F:5S rRNA binding"/>
    <property type="evidence" value="ECO:0007669"/>
    <property type="project" value="TreeGrafter"/>
</dbReference>
<protein>
    <recommendedName>
        <fullName evidence="6">50S ribosomal protein L18</fullName>
    </recommendedName>
</protein>
<organism evidence="4 5">
    <name type="scientific">Capsicum baccatum</name>
    <name type="common">Peruvian pepper</name>
    <dbReference type="NCBI Taxonomy" id="33114"/>
    <lineage>
        <taxon>Eukaryota</taxon>
        <taxon>Viridiplantae</taxon>
        <taxon>Streptophyta</taxon>
        <taxon>Embryophyta</taxon>
        <taxon>Tracheophyta</taxon>
        <taxon>Spermatophyta</taxon>
        <taxon>Magnoliopsida</taxon>
        <taxon>eudicotyledons</taxon>
        <taxon>Gunneridae</taxon>
        <taxon>Pentapetalae</taxon>
        <taxon>asterids</taxon>
        <taxon>lamiids</taxon>
        <taxon>Solanales</taxon>
        <taxon>Solanaceae</taxon>
        <taxon>Solanoideae</taxon>
        <taxon>Capsiceae</taxon>
        <taxon>Capsicum</taxon>
    </lineage>
</organism>
<dbReference type="Proteomes" id="UP000224567">
    <property type="component" value="Unassembled WGS sequence"/>
</dbReference>
<comment type="similarity">
    <text evidence="1">Belongs to the universal ribosomal protein uL18 family.</text>
</comment>
<keyword evidence="2" id="KW-0689">Ribosomal protein</keyword>
<evidence type="ECO:0000256" key="1">
    <source>
        <dbReference type="ARBA" id="ARBA00007116"/>
    </source>
</evidence>
<dbReference type="GO" id="GO:1990904">
    <property type="term" value="C:ribonucleoprotein complex"/>
    <property type="evidence" value="ECO:0007669"/>
    <property type="project" value="UniProtKB-KW"/>
</dbReference>
<dbReference type="Pfam" id="PF00861">
    <property type="entry name" value="Ribosomal_L18p"/>
    <property type="match status" value="1"/>
</dbReference>
<evidence type="ECO:0000256" key="3">
    <source>
        <dbReference type="ARBA" id="ARBA00023274"/>
    </source>
</evidence>
<dbReference type="PANTHER" id="PTHR12899">
    <property type="entry name" value="39S RIBOSOMAL PROTEIN L18, MITOCHONDRIAL"/>
    <property type="match status" value="1"/>
</dbReference>
<sequence length="104" mass="11224">MHFTNKYINAQVVHIPTATVAASVSTQEKGVRLATIEAKANARDVAAAAKIGKLLAKCIPAISLKREQRYHEKVKAVIDSVREAGIELDVTSDIPSAESVITWV</sequence>
<dbReference type="CDD" id="cd00432">
    <property type="entry name" value="Ribosomal_L18_L5e"/>
    <property type="match status" value="1"/>
</dbReference>
<gene>
    <name evidence="4" type="ORF">CQW23_32263</name>
</gene>
<dbReference type="GO" id="GO:0003735">
    <property type="term" value="F:structural constituent of ribosome"/>
    <property type="evidence" value="ECO:0007669"/>
    <property type="project" value="InterPro"/>
</dbReference>